<dbReference type="OrthoDB" id="5114860at2"/>
<sequence>MTIIEAQADVRRAYRGGFSGPLVSALIWAIANTVYLLVSPGAAMVALFFGGMLIFPLSAVILRMMPGRIPLPAGHPSNALAIQSAFTVPVGLLVAIALGTYEPVLFFPASLLIVGAHYFVFVSLYGTRIFAVLGGTLVALGAIGMFLVPGIGAVSGWIGGAVFLVFTPVLLRSGRRA</sequence>
<dbReference type="InterPro" id="IPR053824">
    <property type="entry name" value="DUF7010"/>
</dbReference>
<keyword evidence="3" id="KW-1185">Reference proteome</keyword>
<dbReference type="EMBL" id="SOHA01000017">
    <property type="protein sequence ID" value="TFD31213.1"/>
    <property type="molecule type" value="Genomic_DNA"/>
</dbReference>
<dbReference type="RefSeq" id="WP_134424202.1">
    <property type="nucleotide sequence ID" value="NZ_SOHA01000017.1"/>
</dbReference>
<feature type="transmembrane region" description="Helical" evidence="1">
    <location>
        <begin position="104"/>
        <end position="122"/>
    </location>
</feature>
<accession>A0A4Y8JXZ6</accession>
<feature type="transmembrane region" description="Helical" evidence="1">
    <location>
        <begin position="77"/>
        <end position="98"/>
    </location>
</feature>
<comment type="caution">
    <text evidence="2">The sequence shown here is derived from an EMBL/GenBank/DDBJ whole genome shotgun (WGS) entry which is preliminary data.</text>
</comment>
<feature type="transmembrane region" description="Helical" evidence="1">
    <location>
        <begin position="154"/>
        <end position="171"/>
    </location>
</feature>
<evidence type="ECO:0000313" key="2">
    <source>
        <dbReference type="EMBL" id="TFD31213.1"/>
    </source>
</evidence>
<keyword evidence="1" id="KW-0472">Membrane</keyword>
<dbReference type="Pfam" id="PF22765">
    <property type="entry name" value="DUF7010"/>
    <property type="match status" value="1"/>
</dbReference>
<evidence type="ECO:0000313" key="3">
    <source>
        <dbReference type="Proteomes" id="UP000297472"/>
    </source>
</evidence>
<organism evidence="2 3">
    <name type="scientific">Cryobacterium cryoconiti</name>
    <dbReference type="NCBI Taxonomy" id="1259239"/>
    <lineage>
        <taxon>Bacteria</taxon>
        <taxon>Bacillati</taxon>
        <taxon>Actinomycetota</taxon>
        <taxon>Actinomycetes</taxon>
        <taxon>Micrococcales</taxon>
        <taxon>Microbacteriaceae</taxon>
        <taxon>Cryobacterium</taxon>
    </lineage>
</organism>
<name>A0A4Y8JXZ6_9MICO</name>
<feature type="transmembrane region" description="Helical" evidence="1">
    <location>
        <begin position="44"/>
        <end position="65"/>
    </location>
</feature>
<evidence type="ECO:0000256" key="1">
    <source>
        <dbReference type="SAM" id="Phobius"/>
    </source>
</evidence>
<protein>
    <submittedName>
        <fullName evidence="2">Uncharacterized protein</fullName>
    </submittedName>
</protein>
<gene>
    <name evidence="2" type="ORF">E3T49_06780</name>
</gene>
<feature type="transmembrane region" description="Helical" evidence="1">
    <location>
        <begin position="21"/>
        <end position="38"/>
    </location>
</feature>
<reference evidence="2 3" key="1">
    <citation type="submission" date="2019-03" db="EMBL/GenBank/DDBJ databases">
        <title>Genomics of glacier-inhabiting Cryobacterium strains.</title>
        <authorList>
            <person name="Liu Q."/>
            <person name="Xin Y.-H."/>
        </authorList>
    </citation>
    <scope>NUCLEOTIDE SEQUENCE [LARGE SCALE GENOMIC DNA]</scope>
    <source>
        <strain evidence="2 3">TMT1-51</strain>
    </source>
</reference>
<proteinExistence type="predicted"/>
<dbReference type="Proteomes" id="UP000297472">
    <property type="component" value="Unassembled WGS sequence"/>
</dbReference>
<keyword evidence="1" id="KW-0812">Transmembrane</keyword>
<dbReference type="AlphaFoldDB" id="A0A4Y8JXZ6"/>
<feature type="transmembrane region" description="Helical" evidence="1">
    <location>
        <begin position="129"/>
        <end position="148"/>
    </location>
</feature>
<keyword evidence="1" id="KW-1133">Transmembrane helix</keyword>